<organism evidence="8 9">
    <name type="scientific">Arcobacter roscoffensis</name>
    <dbReference type="NCBI Taxonomy" id="2961520"/>
    <lineage>
        <taxon>Bacteria</taxon>
        <taxon>Pseudomonadati</taxon>
        <taxon>Campylobacterota</taxon>
        <taxon>Epsilonproteobacteria</taxon>
        <taxon>Campylobacterales</taxon>
        <taxon>Arcobacteraceae</taxon>
        <taxon>Arcobacter</taxon>
    </lineage>
</organism>
<evidence type="ECO:0000256" key="5">
    <source>
        <dbReference type="ARBA" id="ARBA00022967"/>
    </source>
</evidence>
<protein>
    <submittedName>
        <fullName evidence="8">Phosphonate ABC transporter ATP-binding protein</fullName>
    </submittedName>
</protein>
<keyword evidence="9" id="KW-1185">Reference proteome</keyword>
<evidence type="ECO:0000256" key="6">
    <source>
        <dbReference type="ARBA" id="ARBA00023136"/>
    </source>
</evidence>
<proteinExistence type="predicted"/>
<evidence type="ECO:0000313" key="9">
    <source>
        <dbReference type="Proteomes" id="UP001060012"/>
    </source>
</evidence>
<reference evidence="8" key="1">
    <citation type="submission" date="2022-07" db="EMBL/GenBank/DDBJ databases">
        <title>Arcobacter roscoffensis sp. nov., a marine bacterium isolated from coastal seawater collected from Roscoff, France.</title>
        <authorList>
            <person name="Pascual J."/>
            <person name="Lepeaux C."/>
            <person name="Methner A."/>
            <person name="Overmann J."/>
        </authorList>
    </citation>
    <scope>NUCLEOTIDE SEQUENCE</scope>
    <source>
        <strain evidence="8">ARW1-2F2</strain>
    </source>
</reference>
<dbReference type="InterPro" id="IPR003439">
    <property type="entry name" value="ABC_transporter-like_ATP-bd"/>
</dbReference>
<dbReference type="PANTHER" id="PTHR43166">
    <property type="entry name" value="AMINO ACID IMPORT ATP-BINDING PROTEIN"/>
    <property type="match status" value="1"/>
</dbReference>
<evidence type="ECO:0000256" key="4">
    <source>
        <dbReference type="ARBA" id="ARBA00022840"/>
    </source>
</evidence>
<name>A0ABY5EB12_9BACT</name>
<evidence type="ECO:0000256" key="3">
    <source>
        <dbReference type="ARBA" id="ARBA00022741"/>
    </source>
</evidence>
<dbReference type="EMBL" id="CP100595">
    <property type="protein sequence ID" value="UTJ07910.1"/>
    <property type="molecule type" value="Genomic_DNA"/>
</dbReference>
<keyword evidence="2" id="KW-1003">Cell membrane</keyword>
<dbReference type="PROSITE" id="PS50893">
    <property type="entry name" value="ABC_TRANSPORTER_2"/>
    <property type="match status" value="1"/>
</dbReference>
<sequence length="241" mass="27100">MKNLTLGYKKEEILKNVDFKVKEGEFIGIIGPSGAGKSTLLMSVTGGIKVFDGKFEVLDFDLNNIKKKNLVKLREQVGVIFQGYNLVDRISVLDNVISGMLKEIPLTRAIIKLYKKKELKKAKEYMDIVDITKHSMKRCDELSGGQRQRVAIARALAAEPKIILADEPVSALDPKSAKKVMEILRKVNKTYGVTVIANLHHLEYAKEYCDRIVGVNDGQVVFDDKSELLTEKLVEKIYTNN</sequence>
<keyword evidence="3" id="KW-0547">Nucleotide-binding</keyword>
<evidence type="ECO:0000256" key="1">
    <source>
        <dbReference type="ARBA" id="ARBA00022448"/>
    </source>
</evidence>
<evidence type="ECO:0000259" key="7">
    <source>
        <dbReference type="PROSITE" id="PS50893"/>
    </source>
</evidence>
<dbReference type="InterPro" id="IPR050086">
    <property type="entry name" value="MetN_ABC_transporter-like"/>
</dbReference>
<dbReference type="NCBIfam" id="TIGR02315">
    <property type="entry name" value="ABC_phnC"/>
    <property type="match status" value="1"/>
</dbReference>
<dbReference type="InterPro" id="IPR017871">
    <property type="entry name" value="ABC_transporter-like_CS"/>
</dbReference>
<dbReference type="PANTHER" id="PTHR43166:SF6">
    <property type="entry name" value="PHOSPHONATES IMPORT ATP-BINDING PROTEIN PHNC"/>
    <property type="match status" value="1"/>
</dbReference>
<evidence type="ECO:0000256" key="2">
    <source>
        <dbReference type="ARBA" id="ARBA00022475"/>
    </source>
</evidence>
<dbReference type="InterPro" id="IPR003593">
    <property type="entry name" value="AAA+_ATPase"/>
</dbReference>
<dbReference type="InterPro" id="IPR012693">
    <property type="entry name" value="ABC_transpr_PhnC"/>
</dbReference>
<accession>A0ABY5EB12</accession>
<dbReference type="InterPro" id="IPR027417">
    <property type="entry name" value="P-loop_NTPase"/>
</dbReference>
<dbReference type="Gene3D" id="3.40.50.300">
    <property type="entry name" value="P-loop containing nucleotide triphosphate hydrolases"/>
    <property type="match status" value="1"/>
</dbReference>
<dbReference type="Pfam" id="PF00005">
    <property type="entry name" value="ABC_tran"/>
    <property type="match status" value="1"/>
</dbReference>
<feature type="domain" description="ABC transporter" evidence="7">
    <location>
        <begin position="1"/>
        <end position="241"/>
    </location>
</feature>
<dbReference type="CDD" id="cd03256">
    <property type="entry name" value="ABC_PhnC_transporter"/>
    <property type="match status" value="1"/>
</dbReference>
<keyword evidence="5" id="KW-1278">Translocase</keyword>
<dbReference type="SMART" id="SM00382">
    <property type="entry name" value="AAA"/>
    <property type="match status" value="1"/>
</dbReference>
<dbReference type="PROSITE" id="PS00211">
    <property type="entry name" value="ABC_TRANSPORTER_1"/>
    <property type="match status" value="1"/>
</dbReference>
<keyword evidence="6" id="KW-0472">Membrane</keyword>
<gene>
    <name evidence="8" type="primary">phnC</name>
    <name evidence="8" type="ORF">NJU99_07310</name>
</gene>
<evidence type="ECO:0000313" key="8">
    <source>
        <dbReference type="EMBL" id="UTJ07910.1"/>
    </source>
</evidence>
<dbReference type="GO" id="GO:0005524">
    <property type="term" value="F:ATP binding"/>
    <property type="evidence" value="ECO:0007669"/>
    <property type="project" value="UniProtKB-KW"/>
</dbReference>
<keyword evidence="4 8" id="KW-0067">ATP-binding</keyword>
<keyword evidence="1" id="KW-0813">Transport</keyword>
<dbReference type="Proteomes" id="UP001060012">
    <property type="component" value="Chromosome"/>
</dbReference>
<dbReference type="RefSeq" id="WP_254578084.1">
    <property type="nucleotide sequence ID" value="NZ_CP100595.1"/>
</dbReference>
<dbReference type="SUPFAM" id="SSF52540">
    <property type="entry name" value="P-loop containing nucleoside triphosphate hydrolases"/>
    <property type="match status" value="1"/>
</dbReference>